<gene>
    <name evidence="1" type="ORF">BCR34DRAFT_495336</name>
</gene>
<dbReference type="EMBL" id="MCFA01000197">
    <property type="protein sequence ID" value="ORX99479.1"/>
    <property type="molecule type" value="Genomic_DNA"/>
</dbReference>
<comment type="caution">
    <text evidence="1">The sequence shown here is derived from an EMBL/GenBank/DDBJ whole genome shotgun (WGS) entry which is preliminary data.</text>
</comment>
<dbReference type="OrthoDB" id="3801338at2759"/>
<protein>
    <recommendedName>
        <fullName evidence="3">BTB domain-containing protein</fullName>
    </recommendedName>
</protein>
<reference evidence="1 2" key="1">
    <citation type="submission" date="2016-07" db="EMBL/GenBank/DDBJ databases">
        <title>Pervasive Adenine N6-methylation of Active Genes in Fungi.</title>
        <authorList>
            <consortium name="DOE Joint Genome Institute"/>
            <person name="Mondo S.J."/>
            <person name="Dannebaum R.O."/>
            <person name="Kuo R.C."/>
            <person name="Labutti K."/>
            <person name="Haridas S."/>
            <person name="Kuo A."/>
            <person name="Salamov A."/>
            <person name="Ahrendt S.R."/>
            <person name="Lipzen A."/>
            <person name="Sullivan W."/>
            <person name="Andreopoulos W.B."/>
            <person name="Clum A."/>
            <person name="Lindquist E."/>
            <person name="Daum C."/>
            <person name="Ramamoorthy G.K."/>
            <person name="Gryganskyi A."/>
            <person name="Culley D."/>
            <person name="Magnuson J.K."/>
            <person name="James T.Y."/>
            <person name="O'Malley M.A."/>
            <person name="Stajich J.E."/>
            <person name="Spatafora J.W."/>
            <person name="Visel A."/>
            <person name="Grigoriev I.V."/>
        </authorList>
    </citation>
    <scope>NUCLEOTIDE SEQUENCE [LARGE SCALE GENOMIC DNA]</scope>
    <source>
        <strain evidence="1 2">CBS 115471</strain>
    </source>
</reference>
<dbReference type="AlphaFoldDB" id="A0A1Y1YN93"/>
<proteinExistence type="predicted"/>
<evidence type="ECO:0000313" key="1">
    <source>
        <dbReference type="EMBL" id="ORX99479.1"/>
    </source>
</evidence>
<dbReference type="Proteomes" id="UP000193144">
    <property type="component" value="Unassembled WGS sequence"/>
</dbReference>
<keyword evidence="2" id="KW-1185">Reference proteome</keyword>
<sequence>MVEQDSEDLMNMIQPKRQKMLAGAQITVWIGDEAVRGIAKRAAMAASSTLNAHFKENPLSLEYRFPENHLSCEAVKHLLVDWMNSTCKPFEAFPVQLNNDWRKDIAILRASRFLGMEHYTKDILTYWVRYFSWYLPHYEEISVVEKNATSEKDPLWTNMVNNLAHRRHKAIIPDTLQFTEFVREHPRLSKALDDADAHFGCQRMERQAKLDAERQKREAELQAAWLQRGMEKEQERRKAAQIAESLRKKMNTDRNVSKAVQFVTPEQAALLRGH</sequence>
<evidence type="ECO:0000313" key="2">
    <source>
        <dbReference type="Proteomes" id="UP000193144"/>
    </source>
</evidence>
<evidence type="ECO:0008006" key="3">
    <source>
        <dbReference type="Google" id="ProtNLM"/>
    </source>
</evidence>
<accession>A0A1Y1YN93</accession>
<name>A0A1Y1YN93_9PLEO</name>
<organism evidence="1 2">
    <name type="scientific">Clohesyomyces aquaticus</name>
    <dbReference type="NCBI Taxonomy" id="1231657"/>
    <lineage>
        <taxon>Eukaryota</taxon>
        <taxon>Fungi</taxon>
        <taxon>Dikarya</taxon>
        <taxon>Ascomycota</taxon>
        <taxon>Pezizomycotina</taxon>
        <taxon>Dothideomycetes</taxon>
        <taxon>Pleosporomycetidae</taxon>
        <taxon>Pleosporales</taxon>
        <taxon>Lindgomycetaceae</taxon>
        <taxon>Clohesyomyces</taxon>
    </lineage>
</organism>